<dbReference type="SUPFAM" id="SSF55811">
    <property type="entry name" value="Nudix"/>
    <property type="match status" value="1"/>
</dbReference>
<evidence type="ECO:0000256" key="8">
    <source>
        <dbReference type="ARBA" id="ARBA00022763"/>
    </source>
</evidence>
<dbReference type="Gene3D" id="1.10.340.30">
    <property type="entry name" value="Hypothetical protein, domain 2"/>
    <property type="match status" value="1"/>
</dbReference>
<protein>
    <recommendedName>
        <fullName evidence="5">Adenine DNA glycosylase</fullName>
        <ecNumber evidence="4">3.2.2.31</ecNumber>
    </recommendedName>
</protein>
<dbReference type="InterPro" id="IPR015797">
    <property type="entry name" value="NUDIX_hydrolase-like_dom_sf"/>
</dbReference>
<dbReference type="InterPro" id="IPR044298">
    <property type="entry name" value="MIG/MutY"/>
</dbReference>
<keyword evidence="8" id="KW-0227">DNA damage</keyword>
<dbReference type="Pfam" id="PF10576">
    <property type="entry name" value="EndIII_4Fe-2S"/>
    <property type="match status" value="1"/>
</dbReference>
<dbReference type="SMART" id="SM00478">
    <property type="entry name" value="ENDO3c"/>
    <property type="match status" value="1"/>
</dbReference>
<evidence type="ECO:0000256" key="7">
    <source>
        <dbReference type="ARBA" id="ARBA00022723"/>
    </source>
</evidence>
<evidence type="ECO:0000256" key="2">
    <source>
        <dbReference type="ARBA" id="ARBA00001966"/>
    </source>
</evidence>
<comment type="catalytic activity">
    <reaction evidence="1">
        <text>Hydrolyzes free adenine bases from 7,8-dihydro-8-oxoguanine:adenine mismatched double-stranded DNA, leaving an apurinic site.</text>
        <dbReference type="EC" id="3.2.2.31"/>
    </reaction>
</comment>
<evidence type="ECO:0000256" key="5">
    <source>
        <dbReference type="ARBA" id="ARBA00022023"/>
    </source>
</evidence>
<name>A0ABV8A7P5_9DEIO</name>
<evidence type="ECO:0000256" key="10">
    <source>
        <dbReference type="ARBA" id="ARBA00023004"/>
    </source>
</evidence>
<dbReference type="Proteomes" id="UP001595748">
    <property type="component" value="Unassembled WGS sequence"/>
</dbReference>
<evidence type="ECO:0000256" key="13">
    <source>
        <dbReference type="ARBA" id="ARBA00023295"/>
    </source>
</evidence>
<dbReference type="GO" id="GO:0000701">
    <property type="term" value="F:purine-specific mismatch base pair DNA N-glycosylase activity"/>
    <property type="evidence" value="ECO:0007669"/>
    <property type="project" value="UniProtKB-EC"/>
</dbReference>
<dbReference type="Pfam" id="PF00633">
    <property type="entry name" value="HHH"/>
    <property type="match status" value="1"/>
</dbReference>
<comment type="caution">
    <text evidence="15">The sequence shown here is derived from an EMBL/GenBank/DDBJ whole genome shotgun (WGS) entry which is preliminary data.</text>
</comment>
<evidence type="ECO:0000256" key="9">
    <source>
        <dbReference type="ARBA" id="ARBA00022801"/>
    </source>
</evidence>
<comment type="cofactor">
    <cofactor evidence="2">
        <name>[4Fe-4S] cluster</name>
        <dbReference type="ChEBI" id="CHEBI:49883"/>
    </cofactor>
</comment>
<dbReference type="CDD" id="cd00056">
    <property type="entry name" value="ENDO3c"/>
    <property type="match status" value="1"/>
</dbReference>
<dbReference type="SMART" id="SM00525">
    <property type="entry name" value="FES"/>
    <property type="match status" value="1"/>
</dbReference>
<dbReference type="InterPro" id="IPR023170">
    <property type="entry name" value="HhH_base_excis_C"/>
</dbReference>
<evidence type="ECO:0000259" key="14">
    <source>
        <dbReference type="SMART" id="SM00478"/>
    </source>
</evidence>
<keyword evidence="6" id="KW-0004">4Fe-4S</keyword>
<dbReference type="InterPro" id="IPR029119">
    <property type="entry name" value="MutY_C"/>
</dbReference>
<organism evidence="15 16">
    <name type="scientific">Deinococcus antarcticus</name>
    <dbReference type="NCBI Taxonomy" id="1298767"/>
    <lineage>
        <taxon>Bacteria</taxon>
        <taxon>Thermotogati</taxon>
        <taxon>Deinococcota</taxon>
        <taxon>Deinococci</taxon>
        <taxon>Deinococcales</taxon>
        <taxon>Deinococcaceae</taxon>
        <taxon>Deinococcus</taxon>
    </lineage>
</organism>
<dbReference type="PANTHER" id="PTHR42944:SF1">
    <property type="entry name" value="ADENINE DNA GLYCOSYLASE"/>
    <property type="match status" value="1"/>
</dbReference>
<dbReference type="SUPFAM" id="SSF48150">
    <property type="entry name" value="DNA-glycosylase"/>
    <property type="match status" value="1"/>
</dbReference>
<evidence type="ECO:0000256" key="12">
    <source>
        <dbReference type="ARBA" id="ARBA00023204"/>
    </source>
</evidence>
<evidence type="ECO:0000256" key="6">
    <source>
        <dbReference type="ARBA" id="ARBA00022485"/>
    </source>
</evidence>
<dbReference type="RefSeq" id="WP_380078923.1">
    <property type="nucleotide sequence ID" value="NZ_JBHRZF010000156.1"/>
</dbReference>
<gene>
    <name evidence="15" type="primary">mutY</name>
    <name evidence="15" type="ORF">ACFOPQ_13275</name>
</gene>
<evidence type="ECO:0000313" key="16">
    <source>
        <dbReference type="Proteomes" id="UP001595748"/>
    </source>
</evidence>
<reference evidence="16" key="1">
    <citation type="journal article" date="2019" name="Int. J. Syst. Evol. Microbiol.">
        <title>The Global Catalogue of Microorganisms (GCM) 10K type strain sequencing project: providing services to taxonomists for standard genome sequencing and annotation.</title>
        <authorList>
            <consortium name="The Broad Institute Genomics Platform"/>
            <consortium name="The Broad Institute Genome Sequencing Center for Infectious Disease"/>
            <person name="Wu L."/>
            <person name="Ma J."/>
        </authorList>
    </citation>
    <scope>NUCLEOTIDE SEQUENCE [LARGE SCALE GENOMIC DNA]</scope>
    <source>
        <strain evidence="16">CCTCC AB 2013263</strain>
    </source>
</reference>
<dbReference type="InterPro" id="IPR011257">
    <property type="entry name" value="DNA_glycosylase"/>
</dbReference>
<dbReference type="EC" id="3.2.2.31" evidence="4"/>
<evidence type="ECO:0000313" key="15">
    <source>
        <dbReference type="EMBL" id="MFC3861733.1"/>
    </source>
</evidence>
<keyword evidence="16" id="KW-1185">Reference proteome</keyword>
<dbReference type="InterPro" id="IPR000445">
    <property type="entry name" value="HhH_motif"/>
</dbReference>
<dbReference type="InterPro" id="IPR003651">
    <property type="entry name" value="Endonuclease3_FeS-loop_motif"/>
</dbReference>
<evidence type="ECO:0000256" key="11">
    <source>
        <dbReference type="ARBA" id="ARBA00023014"/>
    </source>
</evidence>
<keyword evidence="10" id="KW-0408">Iron</keyword>
<dbReference type="Pfam" id="PF14815">
    <property type="entry name" value="NUDIX_4"/>
    <property type="match status" value="1"/>
</dbReference>
<accession>A0ABV8A7P5</accession>
<keyword evidence="7" id="KW-0479">Metal-binding</keyword>
<evidence type="ECO:0000256" key="4">
    <source>
        <dbReference type="ARBA" id="ARBA00012045"/>
    </source>
</evidence>
<proteinExistence type="inferred from homology"/>
<dbReference type="InterPro" id="IPR005760">
    <property type="entry name" value="A/G_AdeGlyc_MutY"/>
</dbReference>
<comment type="similarity">
    <text evidence="3">Belongs to the Nth/MutY family.</text>
</comment>
<keyword evidence="11" id="KW-0411">Iron-sulfur</keyword>
<evidence type="ECO:0000256" key="3">
    <source>
        <dbReference type="ARBA" id="ARBA00008343"/>
    </source>
</evidence>
<dbReference type="PANTHER" id="PTHR42944">
    <property type="entry name" value="ADENINE DNA GLYCOSYLASE"/>
    <property type="match status" value="1"/>
</dbReference>
<feature type="domain" description="HhH-GPD" evidence="14">
    <location>
        <begin position="45"/>
        <end position="188"/>
    </location>
</feature>
<keyword evidence="13 15" id="KW-0326">Glycosidase</keyword>
<keyword evidence="9 15" id="KW-0378">Hydrolase</keyword>
<evidence type="ECO:0000256" key="1">
    <source>
        <dbReference type="ARBA" id="ARBA00000843"/>
    </source>
</evidence>
<dbReference type="Pfam" id="PF00730">
    <property type="entry name" value="HhH-GPD"/>
    <property type="match status" value="1"/>
</dbReference>
<dbReference type="InterPro" id="IPR003265">
    <property type="entry name" value="HhH-GPD_domain"/>
</dbReference>
<sequence>MRPVDLPAFRAALLNWFDAVGRDLPWRAGAEGARDPYRVWVSEILLQQTQVSRGLLYYERFLTAFPTVQALAAAPIEDVLKAWEGCGYYARARNLHRAAGFVAQQGFPATYEGWLALPGVGPYTAAAISSLSCGEQRAVNDGNVRRVLSRLYGEKTPSEAWVQEKANALLDPTRPGTWNEAVMDLGATLCTPKNPQCPQCPVNAFCAAFRAGEPSAYPAPKVRAAVKEVRAVAVLIGDDQNAVLEQRSGNLLGGLYGLPLEEMRDEEDGKAALGRLLSRLQAHEPMLLGTVTHTMTHRHLTVDVYRAQATLPRARVQDAALSRLDHKALALLKARQESLFGL</sequence>
<keyword evidence="12" id="KW-0234">DNA repair</keyword>
<dbReference type="Gene3D" id="3.90.79.10">
    <property type="entry name" value="Nucleoside Triphosphate Pyrophosphohydrolase"/>
    <property type="match status" value="1"/>
</dbReference>
<dbReference type="NCBIfam" id="TIGR01084">
    <property type="entry name" value="mutY"/>
    <property type="match status" value="1"/>
</dbReference>
<dbReference type="EMBL" id="JBHRZF010000156">
    <property type="protein sequence ID" value="MFC3861733.1"/>
    <property type="molecule type" value="Genomic_DNA"/>
</dbReference>
<dbReference type="Gene3D" id="1.10.1670.10">
    <property type="entry name" value="Helix-hairpin-Helix base-excision DNA repair enzymes (C-terminal)"/>
    <property type="match status" value="1"/>
</dbReference>